<keyword evidence="2" id="KW-1185">Reference proteome</keyword>
<dbReference type="EMBL" id="CM040982">
    <property type="protein sequence ID" value="MCJ8734606.1"/>
    <property type="molecule type" value="Genomic_DNA"/>
</dbReference>
<accession>A0ACC5YHR7</accession>
<proteinExistence type="predicted"/>
<comment type="caution">
    <text evidence="1">The sequence shown here is derived from an EMBL/GenBank/DDBJ whole genome shotgun (WGS) entry which is preliminary data.</text>
</comment>
<name>A0ACC5YHR7_9TELE</name>
<reference evidence="1" key="1">
    <citation type="submission" date="2020-02" db="EMBL/GenBank/DDBJ databases">
        <title>Genome sequencing of the panga catfish, Pangasius djambal.</title>
        <authorList>
            <person name="Wen M."/>
            <person name="Zahm M."/>
            <person name="Roques C."/>
            <person name="Cabau C."/>
            <person name="Klopp C."/>
            <person name="Donnadieu C."/>
            <person name="Jouanno E."/>
            <person name="Avarre J.-C."/>
            <person name="Campet M."/>
            <person name="Ha T."/>
            <person name="Dugue R."/>
            <person name="Lampietro C."/>
            <person name="Louis A."/>
            <person name="Herpin A."/>
            <person name="Echchiki A."/>
            <person name="Berthelot C."/>
            <person name="Parey E."/>
            <person name="Roest-Crollius H."/>
            <person name="Braasch I."/>
            <person name="Postlethwait J.H."/>
            <person name="Bobe J."/>
            <person name="Montfort J."/>
            <person name="Bouchez O."/>
            <person name="Begum T."/>
            <person name="Schartl M."/>
            <person name="Gustiano R."/>
            <person name="Guiguen Y."/>
        </authorList>
    </citation>
    <scope>NUCLEOTIDE SEQUENCE</scope>
    <source>
        <strain evidence="1">Pdj_M5554</strain>
    </source>
</reference>
<protein>
    <submittedName>
        <fullName evidence="1">Uncharacterized protein</fullName>
    </submittedName>
</protein>
<evidence type="ECO:0000313" key="2">
    <source>
        <dbReference type="Proteomes" id="UP000830395"/>
    </source>
</evidence>
<gene>
    <name evidence="1" type="ORF">PDJAM_G00237300</name>
</gene>
<sequence length="252" mass="28017">MKAGGTRRRSLRISPCSPGPSDPQVVKTEETSDETTASSVGHVNSADGENGGFLKKPIKKEEPEDEDYLYCEFCRSFFTSECNVHGPAVFVPDTPVPMGVADRAVQTLPPGLEVQTSSIPDAGLGVFNKGEIIPVGVHFGPYEGDLVDKEEAMNSGYSWVIYKSMQSEEYIDAKREMHANWMRYVNCARNNDEQNLVAFQYQGGILYRSCRPIKPGQELLLSYEEKYAKDLGITFEYIYNKKCSVNGNAQTL</sequence>
<dbReference type="Proteomes" id="UP000830395">
    <property type="component" value="Chromosome 8"/>
</dbReference>
<organism evidence="1 2">
    <name type="scientific">Pangasius djambal</name>
    <dbReference type="NCBI Taxonomy" id="1691987"/>
    <lineage>
        <taxon>Eukaryota</taxon>
        <taxon>Metazoa</taxon>
        <taxon>Chordata</taxon>
        <taxon>Craniata</taxon>
        <taxon>Vertebrata</taxon>
        <taxon>Euteleostomi</taxon>
        <taxon>Actinopterygii</taxon>
        <taxon>Neopterygii</taxon>
        <taxon>Teleostei</taxon>
        <taxon>Ostariophysi</taxon>
        <taxon>Siluriformes</taxon>
        <taxon>Pangasiidae</taxon>
        <taxon>Pangasius</taxon>
    </lineage>
</organism>
<evidence type="ECO:0000313" key="1">
    <source>
        <dbReference type="EMBL" id="MCJ8734606.1"/>
    </source>
</evidence>